<dbReference type="CDD" id="cd04301">
    <property type="entry name" value="NAT_SF"/>
    <property type="match status" value="1"/>
</dbReference>
<dbReference type="PROSITE" id="PS51186">
    <property type="entry name" value="GNAT"/>
    <property type="match status" value="1"/>
</dbReference>
<dbReference type="SUPFAM" id="SSF55729">
    <property type="entry name" value="Acyl-CoA N-acyltransferases (Nat)"/>
    <property type="match status" value="1"/>
</dbReference>
<dbReference type="Gene3D" id="3.40.630.30">
    <property type="match status" value="1"/>
</dbReference>
<dbReference type="InterPro" id="IPR000182">
    <property type="entry name" value="GNAT_dom"/>
</dbReference>
<dbReference type="InterPro" id="IPR050832">
    <property type="entry name" value="Bact_Acetyltransf"/>
</dbReference>
<feature type="domain" description="N-acetyltransferase" evidence="3">
    <location>
        <begin position="8"/>
        <end position="175"/>
    </location>
</feature>
<reference evidence="4 5" key="1">
    <citation type="submission" date="2019-01" db="EMBL/GenBank/DDBJ databases">
        <title>Genome sequencing of strain FW10M-9.</title>
        <authorList>
            <person name="Heo J."/>
            <person name="Kim S.-J."/>
            <person name="Kim J.-S."/>
            <person name="Hong S.-B."/>
            <person name="Kwon S.-W."/>
        </authorList>
    </citation>
    <scope>NUCLEOTIDE SEQUENCE [LARGE SCALE GENOMIC DNA]</scope>
    <source>
        <strain evidence="4 5">FW10M-9</strain>
    </source>
</reference>
<evidence type="ECO:0000256" key="1">
    <source>
        <dbReference type="ARBA" id="ARBA00022679"/>
    </source>
</evidence>
<dbReference type="Pfam" id="PF00583">
    <property type="entry name" value="Acetyltransf_1"/>
    <property type="match status" value="1"/>
</dbReference>
<sequence>MTVDLDGVTIRTAGPADASRIAQVHVTSWQSAYADLLPAEYLAGLDPTERARRWESVLAAAGDAARVLLAEQEGRTLGFASFGPSSDEDAEPGTHELYAMYLEPAAWGRGVARELMRTVLGAIPAGTPMTLWVLEGNERAQHFYRRHGFHVDGVERIDEIGGVPLTELRFRRAAS</sequence>
<dbReference type="Proteomes" id="UP000292118">
    <property type="component" value="Chromosome"/>
</dbReference>
<proteinExistence type="predicted"/>
<gene>
    <name evidence="4" type="ORF">ET471_17285</name>
</gene>
<dbReference type="OrthoDB" id="5243635at2"/>
<dbReference type="AlphaFoldDB" id="A0A4P6F7W3"/>
<protein>
    <submittedName>
        <fullName evidence="4">GNAT family N-acetyltransferase</fullName>
    </submittedName>
</protein>
<dbReference type="PANTHER" id="PTHR43877">
    <property type="entry name" value="AMINOALKYLPHOSPHONATE N-ACETYLTRANSFERASE-RELATED-RELATED"/>
    <property type="match status" value="1"/>
</dbReference>
<dbReference type="KEGG" id="xya:ET471_17285"/>
<dbReference type="GO" id="GO:0016747">
    <property type="term" value="F:acyltransferase activity, transferring groups other than amino-acyl groups"/>
    <property type="evidence" value="ECO:0007669"/>
    <property type="project" value="InterPro"/>
</dbReference>
<evidence type="ECO:0000259" key="3">
    <source>
        <dbReference type="PROSITE" id="PS51186"/>
    </source>
</evidence>
<accession>A0A4P6F7W3</accession>
<dbReference type="InterPro" id="IPR016181">
    <property type="entry name" value="Acyl_CoA_acyltransferase"/>
</dbReference>
<evidence type="ECO:0000313" key="5">
    <source>
        <dbReference type="Proteomes" id="UP000292118"/>
    </source>
</evidence>
<keyword evidence="2" id="KW-0012">Acyltransferase</keyword>
<keyword evidence="5" id="KW-1185">Reference proteome</keyword>
<name>A0A4P6F7W3_9MICO</name>
<evidence type="ECO:0000313" key="4">
    <source>
        <dbReference type="EMBL" id="QAY71566.1"/>
    </source>
</evidence>
<evidence type="ECO:0000256" key="2">
    <source>
        <dbReference type="ARBA" id="ARBA00023315"/>
    </source>
</evidence>
<keyword evidence="1 4" id="KW-0808">Transferase</keyword>
<organism evidence="4 5">
    <name type="scientific">Xylanimonas protaetiae</name>
    <dbReference type="NCBI Taxonomy" id="2509457"/>
    <lineage>
        <taxon>Bacteria</taxon>
        <taxon>Bacillati</taxon>
        <taxon>Actinomycetota</taxon>
        <taxon>Actinomycetes</taxon>
        <taxon>Micrococcales</taxon>
        <taxon>Promicromonosporaceae</taxon>
        <taxon>Xylanimonas</taxon>
    </lineage>
</organism>
<dbReference type="EMBL" id="CP035493">
    <property type="protein sequence ID" value="QAY71566.1"/>
    <property type="molecule type" value="Genomic_DNA"/>
</dbReference>
<dbReference type="RefSeq" id="WP_129190377.1">
    <property type="nucleotide sequence ID" value="NZ_CP035493.1"/>
</dbReference>